<dbReference type="InterPro" id="IPR031304">
    <property type="entry name" value="SLT_2"/>
</dbReference>
<feature type="signal peptide" evidence="1">
    <location>
        <begin position="1"/>
        <end position="25"/>
    </location>
</feature>
<proteinExistence type="predicted"/>
<keyword evidence="4" id="KW-1185">Reference proteome</keyword>
<gene>
    <name evidence="3" type="ORF">WG901_04935</name>
</gene>
<dbReference type="Pfam" id="PF13406">
    <property type="entry name" value="SLT_2"/>
    <property type="match status" value="1"/>
</dbReference>
<accession>A0ABU8RT68</accession>
<protein>
    <submittedName>
        <fullName evidence="3">Lytic murein transglycosylase</fullName>
    </submittedName>
</protein>
<sequence>MTLRRLYSIAASLALALSAGSPAVAQNAGDAGFQAYLQLLAARARAEGVSEPTIARMTAGLTVNPRVVQLDRAQPGGPPSARPSPFAPYRRTHVDAGRIGAGRAMLQQVSGLLPRIEATYGVPGKMLLSIWGHETHYGSYTGDFDLARSLATLAYEGRRRDLFAGEFIAVLKMADRGVPRDRLKGSWAGAFGNPQFLPSVYLTTAVDGDGDGRPDIWSSRADTLASIANYFRKAGWRTGEPWGVSAAIPASFDWTQVSNRLVSPTCPAVYARHSAWKTVAEWRRLGVTPVGAIGDQTLAALFQPDGPGTPSWLLTGNYRVILQYNCSNYYALSVGLLADEIAR</sequence>
<dbReference type="InterPro" id="IPR011970">
    <property type="entry name" value="MltB_2"/>
</dbReference>
<dbReference type="PANTHER" id="PTHR30163">
    <property type="entry name" value="MEMBRANE-BOUND LYTIC MUREIN TRANSGLYCOSYLASE B"/>
    <property type="match status" value="1"/>
</dbReference>
<organism evidence="3 4">
    <name type="scientific">Novosphingobium anseongense</name>
    <dbReference type="NCBI Taxonomy" id="3133436"/>
    <lineage>
        <taxon>Bacteria</taxon>
        <taxon>Pseudomonadati</taxon>
        <taxon>Pseudomonadota</taxon>
        <taxon>Alphaproteobacteria</taxon>
        <taxon>Sphingomonadales</taxon>
        <taxon>Sphingomonadaceae</taxon>
        <taxon>Novosphingobium</taxon>
    </lineage>
</organism>
<dbReference type="SUPFAM" id="SSF53955">
    <property type="entry name" value="Lysozyme-like"/>
    <property type="match status" value="1"/>
</dbReference>
<reference evidence="3 4" key="1">
    <citation type="submission" date="2024-03" db="EMBL/GenBank/DDBJ databases">
        <authorList>
            <person name="Jo J.-H."/>
        </authorList>
    </citation>
    <scope>NUCLEOTIDE SEQUENCE [LARGE SCALE GENOMIC DNA]</scope>
    <source>
        <strain evidence="3 4">PS1R-30</strain>
    </source>
</reference>
<feature type="domain" description="Transglycosylase SLT" evidence="2">
    <location>
        <begin position="33"/>
        <end position="339"/>
    </location>
</feature>
<dbReference type="EMBL" id="JBBHJZ010000001">
    <property type="protein sequence ID" value="MEJ5975967.1"/>
    <property type="molecule type" value="Genomic_DNA"/>
</dbReference>
<evidence type="ECO:0000313" key="4">
    <source>
        <dbReference type="Proteomes" id="UP001361239"/>
    </source>
</evidence>
<evidence type="ECO:0000313" key="3">
    <source>
        <dbReference type="EMBL" id="MEJ5975967.1"/>
    </source>
</evidence>
<evidence type="ECO:0000256" key="1">
    <source>
        <dbReference type="SAM" id="SignalP"/>
    </source>
</evidence>
<dbReference type="InterPro" id="IPR043426">
    <property type="entry name" value="MltB-like"/>
</dbReference>
<dbReference type="Proteomes" id="UP001361239">
    <property type="component" value="Unassembled WGS sequence"/>
</dbReference>
<dbReference type="PANTHER" id="PTHR30163:SF8">
    <property type="entry name" value="LYTIC MUREIN TRANSGLYCOSYLASE"/>
    <property type="match status" value="1"/>
</dbReference>
<dbReference type="NCBIfam" id="TIGR02283">
    <property type="entry name" value="MltB_2"/>
    <property type="match status" value="1"/>
</dbReference>
<evidence type="ECO:0000259" key="2">
    <source>
        <dbReference type="Pfam" id="PF13406"/>
    </source>
</evidence>
<dbReference type="RefSeq" id="WP_339585893.1">
    <property type="nucleotide sequence ID" value="NZ_JBBHJZ010000001.1"/>
</dbReference>
<dbReference type="Gene3D" id="1.10.530.10">
    <property type="match status" value="1"/>
</dbReference>
<name>A0ABU8RT68_9SPHN</name>
<keyword evidence="1" id="KW-0732">Signal</keyword>
<dbReference type="Gene3D" id="1.10.8.350">
    <property type="entry name" value="Bacterial muramidase"/>
    <property type="match status" value="1"/>
</dbReference>
<comment type="caution">
    <text evidence="3">The sequence shown here is derived from an EMBL/GenBank/DDBJ whole genome shotgun (WGS) entry which is preliminary data.</text>
</comment>
<dbReference type="InterPro" id="IPR023346">
    <property type="entry name" value="Lysozyme-like_dom_sf"/>
</dbReference>
<feature type="chain" id="PRO_5047496330" evidence="1">
    <location>
        <begin position="26"/>
        <end position="343"/>
    </location>
</feature>